<evidence type="ECO:0000256" key="1">
    <source>
        <dbReference type="SAM" id="MobiDB-lite"/>
    </source>
</evidence>
<organism evidence="2">
    <name type="scientific">Tanacetum cinerariifolium</name>
    <name type="common">Dalmatian daisy</name>
    <name type="synonym">Chrysanthemum cinerariifolium</name>
    <dbReference type="NCBI Taxonomy" id="118510"/>
    <lineage>
        <taxon>Eukaryota</taxon>
        <taxon>Viridiplantae</taxon>
        <taxon>Streptophyta</taxon>
        <taxon>Embryophyta</taxon>
        <taxon>Tracheophyta</taxon>
        <taxon>Spermatophyta</taxon>
        <taxon>Magnoliopsida</taxon>
        <taxon>eudicotyledons</taxon>
        <taxon>Gunneridae</taxon>
        <taxon>Pentapetalae</taxon>
        <taxon>asterids</taxon>
        <taxon>campanulids</taxon>
        <taxon>Asterales</taxon>
        <taxon>Asteraceae</taxon>
        <taxon>Asteroideae</taxon>
        <taxon>Anthemideae</taxon>
        <taxon>Anthemidinae</taxon>
        <taxon>Tanacetum</taxon>
    </lineage>
</organism>
<protein>
    <submittedName>
        <fullName evidence="2">Uncharacterized protein</fullName>
    </submittedName>
</protein>
<dbReference type="EMBL" id="BKCJ011393463">
    <property type="protein sequence ID" value="GFD29311.1"/>
    <property type="molecule type" value="Genomic_DNA"/>
</dbReference>
<feature type="non-terminal residue" evidence="2">
    <location>
        <position position="1"/>
    </location>
</feature>
<accession>A0A699V625</accession>
<sequence length="70" mass="7984">RNHPRERHCTGRTGLQPVRAALLAEQSTCGRNPDLPASGFQRHRHFQRSARRDGTAQEELPGRHGLQHRL</sequence>
<reference evidence="2" key="1">
    <citation type="journal article" date="2019" name="Sci. Rep.">
        <title>Draft genome of Tanacetum cinerariifolium, the natural source of mosquito coil.</title>
        <authorList>
            <person name="Yamashiro T."/>
            <person name="Shiraishi A."/>
            <person name="Satake H."/>
            <person name="Nakayama K."/>
        </authorList>
    </citation>
    <scope>NUCLEOTIDE SEQUENCE</scope>
</reference>
<name>A0A699V625_TANCI</name>
<comment type="caution">
    <text evidence="2">The sequence shown here is derived from an EMBL/GenBank/DDBJ whole genome shotgun (WGS) entry which is preliminary data.</text>
</comment>
<evidence type="ECO:0000313" key="2">
    <source>
        <dbReference type="EMBL" id="GFD29311.1"/>
    </source>
</evidence>
<feature type="region of interest" description="Disordered" evidence="1">
    <location>
        <begin position="29"/>
        <end position="70"/>
    </location>
</feature>
<proteinExistence type="predicted"/>
<dbReference type="AlphaFoldDB" id="A0A699V625"/>
<gene>
    <name evidence="2" type="ORF">Tci_901280</name>
</gene>